<comment type="subcellular location">
    <subcellularLocation>
        <location evidence="1">Mitochondrion membrane</location>
        <topology evidence="1">Multi-pass membrane protein</topology>
    </subcellularLocation>
</comment>
<evidence type="ECO:0000256" key="6">
    <source>
        <dbReference type="ARBA" id="ARBA00022989"/>
    </source>
</evidence>
<evidence type="ECO:0000256" key="11">
    <source>
        <dbReference type="SAM" id="Phobius"/>
    </source>
</evidence>
<feature type="transmembrane region" description="Helical" evidence="11">
    <location>
        <begin position="240"/>
        <end position="260"/>
    </location>
</feature>
<dbReference type="InterPro" id="IPR023395">
    <property type="entry name" value="MCP_dom_sf"/>
</dbReference>
<proteinExistence type="inferred from homology"/>
<dbReference type="Proteomes" id="UP000785679">
    <property type="component" value="Unassembled WGS sequence"/>
</dbReference>
<sequence length="320" mass="36870">MSSSFSKALNFAHFHRRRILVATTFCTGYTFACYEFTNHTRYHEILRMGVAGSLANLAVESMFHFADTVNVRAKTSEGNDSSMKVVQRIYRKEGLMGFGKGFSACFYGSVACGFIYFSLYKLFKIYFKDYFSEGTNIAAVFFAASFVAEFFTLLVYYPFDLVKCRLQSKNYIFKYRSIPHAFAQELREGSVQALYRGSLPFLVTYCICVSVQFTIYEYMIKFFKDYYKQDYSKMEFRVNMLSAFLGGAIGSGITNAFDVLTINKQTNPNLNLLTMIKQERLNLLTKGLFARVYYNSMQSIVFFNLVVYIGKLYDVELSDD</sequence>
<feature type="transmembrane region" description="Helical" evidence="11">
    <location>
        <begin position="137"/>
        <end position="159"/>
    </location>
</feature>
<dbReference type="SUPFAM" id="SSF103506">
    <property type="entry name" value="Mitochondrial carrier"/>
    <property type="match status" value="1"/>
</dbReference>
<evidence type="ECO:0000256" key="4">
    <source>
        <dbReference type="ARBA" id="ARBA00022692"/>
    </source>
</evidence>
<dbReference type="InterPro" id="IPR018108">
    <property type="entry name" value="MCP_transmembrane"/>
</dbReference>
<dbReference type="GO" id="GO:0031966">
    <property type="term" value="C:mitochondrial membrane"/>
    <property type="evidence" value="ECO:0007669"/>
    <property type="project" value="UniProtKB-SubCell"/>
</dbReference>
<evidence type="ECO:0000313" key="13">
    <source>
        <dbReference type="Proteomes" id="UP000785679"/>
    </source>
</evidence>
<feature type="transmembrane region" description="Helical" evidence="11">
    <location>
        <begin position="292"/>
        <end position="310"/>
    </location>
</feature>
<keyword evidence="3 10" id="KW-0813">Transport</keyword>
<keyword evidence="6 11" id="KW-1133">Transmembrane helix</keyword>
<comment type="caution">
    <text evidence="12">The sequence shown here is derived from an EMBL/GenBank/DDBJ whole genome shotgun (WGS) entry which is preliminary data.</text>
</comment>
<name>A0A8J8NKW8_HALGN</name>
<keyword evidence="7" id="KW-0496">Mitochondrion</keyword>
<feature type="transmembrane region" description="Helical" evidence="11">
    <location>
        <begin position="199"/>
        <end position="220"/>
    </location>
</feature>
<dbReference type="OrthoDB" id="276989at2759"/>
<feature type="transmembrane region" description="Helical" evidence="11">
    <location>
        <begin position="97"/>
        <end position="117"/>
    </location>
</feature>
<reference evidence="12" key="1">
    <citation type="submission" date="2019-06" db="EMBL/GenBank/DDBJ databases">
        <authorList>
            <person name="Zheng W."/>
        </authorList>
    </citation>
    <scope>NUCLEOTIDE SEQUENCE</scope>
    <source>
        <strain evidence="12">QDHG01</strain>
    </source>
</reference>
<evidence type="ECO:0000313" key="12">
    <source>
        <dbReference type="EMBL" id="TNV76694.1"/>
    </source>
</evidence>
<dbReference type="Pfam" id="PF00153">
    <property type="entry name" value="Mito_carr"/>
    <property type="match status" value="2"/>
</dbReference>
<evidence type="ECO:0000256" key="9">
    <source>
        <dbReference type="PROSITE-ProRule" id="PRU00282"/>
    </source>
</evidence>
<evidence type="ECO:0000256" key="5">
    <source>
        <dbReference type="ARBA" id="ARBA00022737"/>
    </source>
</evidence>
<evidence type="ECO:0008006" key="14">
    <source>
        <dbReference type="Google" id="ProtNLM"/>
    </source>
</evidence>
<evidence type="ECO:0000256" key="3">
    <source>
        <dbReference type="ARBA" id="ARBA00022448"/>
    </source>
</evidence>
<feature type="repeat" description="Solcar" evidence="9">
    <location>
        <begin position="43"/>
        <end position="126"/>
    </location>
</feature>
<evidence type="ECO:0000256" key="1">
    <source>
        <dbReference type="ARBA" id="ARBA00004225"/>
    </source>
</evidence>
<organism evidence="12 13">
    <name type="scientific">Halteria grandinella</name>
    <dbReference type="NCBI Taxonomy" id="5974"/>
    <lineage>
        <taxon>Eukaryota</taxon>
        <taxon>Sar</taxon>
        <taxon>Alveolata</taxon>
        <taxon>Ciliophora</taxon>
        <taxon>Intramacronucleata</taxon>
        <taxon>Spirotrichea</taxon>
        <taxon>Stichotrichia</taxon>
        <taxon>Sporadotrichida</taxon>
        <taxon>Halteriidae</taxon>
        <taxon>Halteria</taxon>
    </lineage>
</organism>
<accession>A0A8J8NKW8</accession>
<dbReference type="InterPro" id="IPR050567">
    <property type="entry name" value="Mitochondrial_Carrier"/>
</dbReference>
<dbReference type="Gene3D" id="1.50.40.10">
    <property type="entry name" value="Mitochondrial carrier domain"/>
    <property type="match status" value="1"/>
</dbReference>
<keyword evidence="4 9" id="KW-0812">Transmembrane</keyword>
<keyword evidence="5" id="KW-0677">Repeat</keyword>
<comment type="similarity">
    <text evidence="2 10">Belongs to the mitochondrial carrier (TC 2.A.29) family.</text>
</comment>
<evidence type="ECO:0000256" key="7">
    <source>
        <dbReference type="ARBA" id="ARBA00023128"/>
    </source>
</evidence>
<evidence type="ECO:0000256" key="8">
    <source>
        <dbReference type="ARBA" id="ARBA00023136"/>
    </source>
</evidence>
<evidence type="ECO:0000256" key="10">
    <source>
        <dbReference type="RuleBase" id="RU000488"/>
    </source>
</evidence>
<feature type="repeat" description="Solcar" evidence="9">
    <location>
        <begin position="136"/>
        <end position="222"/>
    </location>
</feature>
<gene>
    <name evidence="12" type="ORF">FGO68_gene14009</name>
</gene>
<evidence type="ECO:0000256" key="2">
    <source>
        <dbReference type="ARBA" id="ARBA00006375"/>
    </source>
</evidence>
<keyword evidence="13" id="KW-1185">Reference proteome</keyword>
<dbReference type="PROSITE" id="PS50920">
    <property type="entry name" value="SOLCAR"/>
    <property type="match status" value="2"/>
</dbReference>
<dbReference type="GO" id="GO:0022857">
    <property type="term" value="F:transmembrane transporter activity"/>
    <property type="evidence" value="ECO:0007669"/>
    <property type="project" value="TreeGrafter"/>
</dbReference>
<dbReference type="EMBL" id="RRYP01013119">
    <property type="protein sequence ID" value="TNV76694.1"/>
    <property type="molecule type" value="Genomic_DNA"/>
</dbReference>
<protein>
    <recommendedName>
        <fullName evidence="14">Mitochondrial carrier protein</fullName>
    </recommendedName>
</protein>
<dbReference type="AlphaFoldDB" id="A0A8J8NKW8"/>
<dbReference type="PANTHER" id="PTHR45624">
    <property type="entry name" value="MITOCHONDRIAL BASIC AMINO ACIDS TRANSPORTER-RELATED"/>
    <property type="match status" value="1"/>
</dbReference>
<keyword evidence="8 9" id="KW-0472">Membrane</keyword>